<dbReference type="EMBL" id="JBFXLS010000011">
    <property type="protein sequence ID" value="KAL2830855.1"/>
    <property type="molecule type" value="Genomic_DNA"/>
</dbReference>
<comment type="catalytic activity">
    <reaction evidence="1">
        <text>[E2 ubiquitin-conjugating enzyme]-S-ubiquitinyl-L-cysteine + [acceptor protein]-L-lysine = [E2 ubiquitin-conjugating enzyme]-L-cysteine + [acceptor protein]-N(6)-ubiquitinyl-L-lysine.</text>
        <dbReference type="EC" id="2.3.2.31"/>
    </reaction>
</comment>
<protein>
    <recommendedName>
        <fullName evidence="2">RBR-type E3 ubiquitin transferase</fullName>
        <ecNumber evidence="2">2.3.2.31</ecNumber>
    </recommendedName>
</protein>
<evidence type="ECO:0000256" key="8">
    <source>
        <dbReference type="ARBA" id="ARBA00022833"/>
    </source>
</evidence>
<evidence type="ECO:0000256" key="3">
    <source>
        <dbReference type="ARBA" id="ARBA00022679"/>
    </source>
</evidence>
<dbReference type="Pfam" id="PF01485">
    <property type="entry name" value="IBR"/>
    <property type="match status" value="1"/>
</dbReference>
<dbReference type="PROSITE" id="PS50089">
    <property type="entry name" value="ZF_RING_2"/>
    <property type="match status" value="1"/>
</dbReference>
<dbReference type="CDD" id="cd20335">
    <property type="entry name" value="BRcat_RBR"/>
    <property type="match status" value="1"/>
</dbReference>
<proteinExistence type="predicted"/>
<comment type="caution">
    <text evidence="13">The sequence shown here is derived from an EMBL/GenBank/DDBJ whole genome shotgun (WGS) entry which is preliminary data.</text>
</comment>
<organism evidence="13 14">
    <name type="scientific">Aspergillus cavernicola</name>
    <dbReference type="NCBI Taxonomy" id="176166"/>
    <lineage>
        <taxon>Eukaryota</taxon>
        <taxon>Fungi</taxon>
        <taxon>Dikarya</taxon>
        <taxon>Ascomycota</taxon>
        <taxon>Pezizomycotina</taxon>
        <taxon>Eurotiomycetes</taxon>
        <taxon>Eurotiomycetidae</taxon>
        <taxon>Eurotiales</taxon>
        <taxon>Aspergillaceae</taxon>
        <taxon>Aspergillus</taxon>
        <taxon>Aspergillus subgen. Nidulantes</taxon>
    </lineage>
</organism>
<dbReference type="InterPro" id="IPR044066">
    <property type="entry name" value="TRIAD_supradom"/>
</dbReference>
<name>A0ABR4ISV3_9EURO</name>
<dbReference type="PROSITE" id="PS51873">
    <property type="entry name" value="TRIAD"/>
    <property type="match status" value="1"/>
</dbReference>
<dbReference type="InterPro" id="IPR001841">
    <property type="entry name" value="Znf_RING"/>
</dbReference>
<evidence type="ECO:0000256" key="6">
    <source>
        <dbReference type="ARBA" id="ARBA00022771"/>
    </source>
</evidence>
<dbReference type="InterPro" id="IPR031127">
    <property type="entry name" value="E3_UB_ligase_RBR"/>
</dbReference>
<keyword evidence="8" id="KW-0862">Zinc</keyword>
<evidence type="ECO:0000256" key="1">
    <source>
        <dbReference type="ARBA" id="ARBA00001798"/>
    </source>
</evidence>
<keyword evidence="3" id="KW-0808">Transferase</keyword>
<evidence type="ECO:0000256" key="4">
    <source>
        <dbReference type="ARBA" id="ARBA00022723"/>
    </source>
</evidence>
<keyword evidence="6 9" id="KW-0863">Zinc-finger</keyword>
<evidence type="ECO:0000313" key="14">
    <source>
        <dbReference type="Proteomes" id="UP001610335"/>
    </source>
</evidence>
<dbReference type="Gene3D" id="3.30.40.10">
    <property type="entry name" value="Zinc/RING finger domain, C3HC4 (zinc finger)"/>
    <property type="match status" value="1"/>
</dbReference>
<feature type="domain" description="RING-type" evidence="12">
    <location>
        <begin position="42"/>
        <end position="337"/>
    </location>
</feature>
<accession>A0ABR4ISV3</accession>
<evidence type="ECO:0000256" key="7">
    <source>
        <dbReference type="ARBA" id="ARBA00022786"/>
    </source>
</evidence>
<evidence type="ECO:0000256" key="9">
    <source>
        <dbReference type="PROSITE-ProRule" id="PRU00175"/>
    </source>
</evidence>
<feature type="region of interest" description="Disordered" evidence="10">
    <location>
        <begin position="226"/>
        <end position="269"/>
    </location>
</feature>
<dbReference type="Pfam" id="PF22191">
    <property type="entry name" value="IBR_1"/>
    <property type="match status" value="1"/>
</dbReference>
<feature type="region of interest" description="Disordered" evidence="10">
    <location>
        <begin position="19"/>
        <end position="39"/>
    </location>
</feature>
<evidence type="ECO:0000259" key="12">
    <source>
        <dbReference type="PROSITE" id="PS51873"/>
    </source>
</evidence>
<evidence type="ECO:0000256" key="2">
    <source>
        <dbReference type="ARBA" id="ARBA00012251"/>
    </source>
</evidence>
<dbReference type="EC" id="2.3.2.31" evidence="2"/>
<dbReference type="PANTHER" id="PTHR11685">
    <property type="entry name" value="RBR FAMILY RING FINGER AND IBR DOMAIN-CONTAINING"/>
    <property type="match status" value="1"/>
</dbReference>
<feature type="domain" description="RING-type" evidence="11">
    <location>
        <begin position="46"/>
        <end position="101"/>
    </location>
</feature>
<dbReference type="Proteomes" id="UP001610335">
    <property type="component" value="Unassembled WGS sequence"/>
</dbReference>
<reference evidence="13 14" key="1">
    <citation type="submission" date="2024-07" db="EMBL/GenBank/DDBJ databases">
        <title>Section-level genome sequencing and comparative genomics of Aspergillus sections Usti and Cavernicolus.</title>
        <authorList>
            <consortium name="Lawrence Berkeley National Laboratory"/>
            <person name="Nybo J.L."/>
            <person name="Vesth T.C."/>
            <person name="Theobald S."/>
            <person name="Frisvad J.C."/>
            <person name="Larsen T.O."/>
            <person name="Kjaerboelling I."/>
            <person name="Rothschild-Mancinelli K."/>
            <person name="Lyhne E.K."/>
            <person name="Kogle M.E."/>
            <person name="Barry K."/>
            <person name="Clum A."/>
            <person name="Na H."/>
            <person name="Ledsgaard L."/>
            <person name="Lin J."/>
            <person name="Lipzen A."/>
            <person name="Kuo A."/>
            <person name="Riley R."/>
            <person name="Mondo S."/>
            <person name="LaButti K."/>
            <person name="Haridas S."/>
            <person name="Pangalinan J."/>
            <person name="Salamov A.A."/>
            <person name="Simmons B.A."/>
            <person name="Magnuson J.K."/>
            <person name="Chen J."/>
            <person name="Drula E."/>
            <person name="Henrissat B."/>
            <person name="Wiebenga A."/>
            <person name="Lubbers R.J."/>
            <person name="Gomes A.C."/>
            <person name="Makela M.R."/>
            <person name="Stajich J."/>
            <person name="Grigoriev I.V."/>
            <person name="Mortensen U.H."/>
            <person name="De vries R.P."/>
            <person name="Baker S.E."/>
            <person name="Andersen M.R."/>
        </authorList>
    </citation>
    <scope>NUCLEOTIDE SEQUENCE [LARGE SCALE GENOMIC DNA]</scope>
    <source>
        <strain evidence="13 14">CBS 600.67</strain>
    </source>
</reference>
<dbReference type="CDD" id="cd20336">
    <property type="entry name" value="Rcat_RBR"/>
    <property type="match status" value="1"/>
</dbReference>
<evidence type="ECO:0000313" key="13">
    <source>
        <dbReference type="EMBL" id="KAL2830855.1"/>
    </source>
</evidence>
<keyword evidence="4" id="KW-0479">Metal-binding</keyword>
<gene>
    <name evidence="13" type="ORF">BDW59DRAFT_158291</name>
</gene>
<dbReference type="InterPro" id="IPR002867">
    <property type="entry name" value="IBR_dom"/>
</dbReference>
<feature type="compositionally biased region" description="Basic and acidic residues" evidence="10">
    <location>
        <begin position="239"/>
        <end position="269"/>
    </location>
</feature>
<dbReference type="SMART" id="SM00647">
    <property type="entry name" value="IBR"/>
    <property type="match status" value="2"/>
</dbReference>
<dbReference type="SUPFAM" id="SSF57850">
    <property type="entry name" value="RING/U-box"/>
    <property type="match status" value="3"/>
</dbReference>
<keyword evidence="14" id="KW-1185">Reference proteome</keyword>
<keyword evidence="7" id="KW-0833">Ubl conjugation pathway</keyword>
<sequence length="337" mass="38986">MGIEVGRELRNFVIQQRRRPDLSRLRGPPPPSTASASALAPRNKECLTCLEELPLSSFPKKPITRACEHPAGQICKPCLKRSLQAQLDGLGNQGFTCPLCKKPLSEHDVQTWANPEIVRRHNSLQTRKTLANDPKFIWCSNPKCKGGQIHESGAGSPIMTCMYCHARTCFTHQRPWHEGMTCYEFDHPEVVSAREEREQEEKATIKRKRQEAMEADEAFARELEAAEASNLRHKKNAAAKREIERRAQQQREEQRRKEEQEKWQREARQRERMKRLTEERLGEAEVRGTSKVCPGRGCAYRVYRDGGCRHITCTRCGQEWCWECLQVWERGHLDVCR</sequence>
<keyword evidence="5" id="KW-0677">Repeat</keyword>
<dbReference type="InterPro" id="IPR013083">
    <property type="entry name" value="Znf_RING/FYVE/PHD"/>
</dbReference>
<dbReference type="Gene3D" id="1.20.120.1750">
    <property type="match status" value="1"/>
</dbReference>
<evidence type="ECO:0000256" key="5">
    <source>
        <dbReference type="ARBA" id="ARBA00022737"/>
    </source>
</evidence>
<evidence type="ECO:0000256" key="10">
    <source>
        <dbReference type="SAM" id="MobiDB-lite"/>
    </source>
</evidence>
<evidence type="ECO:0000259" key="11">
    <source>
        <dbReference type="PROSITE" id="PS50089"/>
    </source>
</evidence>